<dbReference type="InterPro" id="IPR002781">
    <property type="entry name" value="TM_pro_TauE-like"/>
</dbReference>
<evidence type="ECO:0000256" key="7">
    <source>
        <dbReference type="ARBA" id="ARBA00023136"/>
    </source>
</evidence>
<feature type="transmembrane region" description="Helical" evidence="8">
    <location>
        <begin position="235"/>
        <end position="258"/>
    </location>
</feature>
<dbReference type="AlphaFoldDB" id="A0A365PBR8"/>
<feature type="transmembrane region" description="Helical" evidence="8">
    <location>
        <begin position="80"/>
        <end position="99"/>
    </location>
</feature>
<evidence type="ECO:0000256" key="2">
    <source>
        <dbReference type="ARBA" id="ARBA00009142"/>
    </source>
</evidence>
<feature type="transmembrane region" description="Helical" evidence="8">
    <location>
        <begin position="177"/>
        <end position="197"/>
    </location>
</feature>
<comment type="similarity">
    <text evidence="2 8">Belongs to the 4-toluene sulfonate uptake permease (TSUP) (TC 2.A.102) family.</text>
</comment>
<evidence type="ECO:0000313" key="9">
    <source>
        <dbReference type="EMBL" id="RBA37906.1"/>
    </source>
</evidence>
<evidence type="ECO:0000256" key="3">
    <source>
        <dbReference type="ARBA" id="ARBA00022448"/>
    </source>
</evidence>
<keyword evidence="6 8" id="KW-1133">Transmembrane helix</keyword>
<accession>A0A365PBR8</accession>
<dbReference type="Pfam" id="PF01925">
    <property type="entry name" value="TauE"/>
    <property type="match status" value="1"/>
</dbReference>
<evidence type="ECO:0000256" key="5">
    <source>
        <dbReference type="ARBA" id="ARBA00022692"/>
    </source>
</evidence>
<proteinExistence type="inferred from homology"/>
<evidence type="ECO:0000256" key="6">
    <source>
        <dbReference type="ARBA" id="ARBA00022989"/>
    </source>
</evidence>
<feature type="transmembrane region" description="Helical" evidence="8">
    <location>
        <begin position="203"/>
        <end position="223"/>
    </location>
</feature>
<dbReference type="InterPro" id="IPR052017">
    <property type="entry name" value="TSUP"/>
</dbReference>
<dbReference type="PANTHER" id="PTHR30269:SF37">
    <property type="entry name" value="MEMBRANE TRANSPORTER PROTEIN"/>
    <property type="match status" value="1"/>
</dbReference>
<evidence type="ECO:0000256" key="4">
    <source>
        <dbReference type="ARBA" id="ARBA00022475"/>
    </source>
</evidence>
<organism evidence="9 10">
    <name type="scientific">Dietzia maris</name>
    <dbReference type="NCBI Taxonomy" id="37915"/>
    <lineage>
        <taxon>Bacteria</taxon>
        <taxon>Bacillati</taxon>
        <taxon>Actinomycetota</taxon>
        <taxon>Actinomycetes</taxon>
        <taxon>Mycobacteriales</taxon>
        <taxon>Dietziaceae</taxon>
        <taxon>Dietzia</taxon>
    </lineage>
</organism>
<keyword evidence="5 8" id="KW-0812">Transmembrane</keyword>
<comment type="caution">
    <text evidence="9">The sequence shown here is derived from an EMBL/GenBank/DDBJ whole genome shotgun (WGS) entry which is preliminary data.</text>
</comment>
<evidence type="ECO:0000256" key="8">
    <source>
        <dbReference type="RuleBase" id="RU363041"/>
    </source>
</evidence>
<name>A0A365PBR8_9ACTN</name>
<dbReference type="GO" id="GO:0005886">
    <property type="term" value="C:plasma membrane"/>
    <property type="evidence" value="ECO:0007669"/>
    <property type="project" value="UniProtKB-SubCell"/>
</dbReference>
<keyword evidence="3" id="KW-0813">Transport</keyword>
<dbReference type="PANTHER" id="PTHR30269">
    <property type="entry name" value="TRANSMEMBRANE PROTEIN YFCA"/>
    <property type="match status" value="1"/>
</dbReference>
<gene>
    <name evidence="9" type="ORF">DQ226_06075</name>
</gene>
<sequence>MLWCMPADVGPLLLLVAAASVILGTVLQRVSGMGVGLVVSPTLALLLGPVAGVLLTNITTTVSAALIAITLWRDIDWRRYLHLAPLIVVGSVPGALLVGAADRSWLEVVIGAALLGTLVFTALVRIPQVGGRWPAAVAGTTGGFLNTAVGVAAPAMLVYAQATGWNQRSFAATLQPIFFTMGATSVITKVGLGAAPISGLPPIGVIGLVVAMVPIGIVLGGMVATRVSATVGRRVAVVVVTLGALTLLGRGIGGLAGVL</sequence>
<evidence type="ECO:0000313" key="10">
    <source>
        <dbReference type="Proteomes" id="UP000252187"/>
    </source>
</evidence>
<comment type="subcellular location">
    <subcellularLocation>
        <location evidence="1 8">Cell membrane</location>
        <topology evidence="1 8">Multi-pass membrane protein</topology>
    </subcellularLocation>
</comment>
<feature type="transmembrane region" description="Helical" evidence="8">
    <location>
        <begin position="44"/>
        <end position="68"/>
    </location>
</feature>
<keyword evidence="4 8" id="KW-1003">Cell membrane</keyword>
<dbReference type="PRINTS" id="PR00173">
    <property type="entry name" value="EDTRNSPORT"/>
</dbReference>
<reference evidence="9 10" key="1">
    <citation type="submission" date="2018-06" db="EMBL/GenBank/DDBJ databases">
        <title>Whole genome sequencing of four bacterial strains from South Shetland trench revealing bio-synthetic gene clusters.</title>
        <authorList>
            <person name="Abdel-Mageed W.M."/>
            <person name="Lehri B."/>
            <person name="Jarmusch S.A."/>
            <person name="Miranda K."/>
            <person name="Goodfellow M."/>
            <person name="Jaspars M."/>
            <person name="Karlyshev A.V."/>
        </authorList>
    </citation>
    <scope>NUCLEOTIDE SEQUENCE [LARGE SCALE GENOMIC DNA]</scope>
    <source>
        <strain evidence="9 10">SST1</strain>
    </source>
</reference>
<dbReference type="EMBL" id="QNTT01000011">
    <property type="protein sequence ID" value="RBA37906.1"/>
    <property type="molecule type" value="Genomic_DNA"/>
</dbReference>
<protein>
    <recommendedName>
        <fullName evidence="8">Probable membrane transporter protein</fullName>
    </recommendedName>
</protein>
<keyword evidence="7 8" id="KW-0472">Membrane</keyword>
<feature type="transmembrane region" description="Helical" evidence="8">
    <location>
        <begin position="105"/>
        <end position="124"/>
    </location>
</feature>
<evidence type="ECO:0000256" key="1">
    <source>
        <dbReference type="ARBA" id="ARBA00004651"/>
    </source>
</evidence>
<dbReference type="Proteomes" id="UP000252187">
    <property type="component" value="Unassembled WGS sequence"/>
</dbReference>